<dbReference type="PANTHER" id="PTHR13778:SF47">
    <property type="entry name" value="LIPOPOLYSACCHARIDE 1,3-GALACTOSYLTRANSFERASE"/>
    <property type="match status" value="1"/>
</dbReference>
<dbReference type="SUPFAM" id="SSF53448">
    <property type="entry name" value="Nucleotide-diphospho-sugar transferases"/>
    <property type="match status" value="1"/>
</dbReference>
<dbReference type="Gene3D" id="3.90.550.10">
    <property type="entry name" value="Spore Coat Polysaccharide Biosynthesis Protein SpsA, Chain A"/>
    <property type="match status" value="1"/>
</dbReference>
<organism evidence="4 5">
    <name type="scientific">Sedimentimonas flavescens</name>
    <dbReference type="NCBI Taxonomy" id="2851012"/>
    <lineage>
        <taxon>Bacteria</taxon>
        <taxon>Pseudomonadati</taxon>
        <taxon>Pseudomonadota</taxon>
        <taxon>Alphaproteobacteria</taxon>
        <taxon>Rhodobacterales</taxon>
        <taxon>Rhodobacter group</taxon>
        <taxon>Sedimentimonas</taxon>
    </lineage>
</organism>
<evidence type="ECO:0000256" key="3">
    <source>
        <dbReference type="ARBA" id="ARBA00022723"/>
    </source>
</evidence>
<reference evidence="4 5" key="1">
    <citation type="submission" date="2022-10" db="EMBL/GenBank/DDBJ databases">
        <title>Sinirhodobacter sp. nov., isolated from ocean surface sediments.</title>
        <authorList>
            <person name="He W."/>
            <person name="Wang L."/>
            <person name="Zhang D.-F."/>
        </authorList>
    </citation>
    <scope>NUCLEOTIDE SEQUENCE [LARGE SCALE GENOMIC DNA]</scope>
    <source>
        <strain evidence="4 5">WL0115</strain>
    </source>
</reference>
<accession>A0ABT3A010</accession>
<protein>
    <submittedName>
        <fullName evidence="4">Glycosyltransferase family 8 protein</fullName>
    </submittedName>
</protein>
<dbReference type="InterPro" id="IPR002495">
    <property type="entry name" value="Glyco_trans_8"/>
</dbReference>
<keyword evidence="5" id="KW-1185">Reference proteome</keyword>
<dbReference type="Proteomes" id="UP001526166">
    <property type="component" value="Unassembled WGS sequence"/>
</dbReference>
<evidence type="ECO:0000313" key="5">
    <source>
        <dbReference type="Proteomes" id="UP001526166"/>
    </source>
</evidence>
<dbReference type="PANTHER" id="PTHR13778">
    <property type="entry name" value="GLYCOSYLTRANSFERASE 8 DOMAIN-CONTAINING PROTEIN"/>
    <property type="match status" value="1"/>
</dbReference>
<evidence type="ECO:0000256" key="2">
    <source>
        <dbReference type="ARBA" id="ARBA00022679"/>
    </source>
</evidence>
<evidence type="ECO:0000256" key="1">
    <source>
        <dbReference type="ARBA" id="ARBA00022676"/>
    </source>
</evidence>
<dbReference type="InterPro" id="IPR050748">
    <property type="entry name" value="Glycosyltrans_8_dom-fam"/>
</dbReference>
<keyword evidence="2" id="KW-0808">Transferase</keyword>
<gene>
    <name evidence="4" type="ORF">OE699_08430</name>
</gene>
<dbReference type="Pfam" id="PF01501">
    <property type="entry name" value="Glyco_transf_8"/>
    <property type="match status" value="1"/>
</dbReference>
<evidence type="ECO:0000313" key="4">
    <source>
        <dbReference type="EMBL" id="MCV2878880.1"/>
    </source>
</evidence>
<name>A0ABT3A010_9RHOB</name>
<dbReference type="RefSeq" id="WP_263847698.1">
    <property type="nucleotide sequence ID" value="NZ_JAOWKW010000006.1"/>
</dbReference>
<keyword evidence="3" id="KW-0479">Metal-binding</keyword>
<dbReference type="InterPro" id="IPR029044">
    <property type="entry name" value="Nucleotide-diphossugar_trans"/>
</dbReference>
<keyword evidence="1" id="KW-0328">Glycosyltransferase</keyword>
<proteinExistence type="predicted"/>
<dbReference type="CDD" id="cd04194">
    <property type="entry name" value="GT8_A4GalT_like"/>
    <property type="match status" value="1"/>
</dbReference>
<dbReference type="EMBL" id="JAOWKW010000006">
    <property type="protein sequence ID" value="MCV2878880.1"/>
    <property type="molecule type" value="Genomic_DNA"/>
</dbReference>
<sequence length="318" mass="36296">MDFKHKVSGPATSRSAVVFCCDDGYLPYALHAANQISQMHPNRDFDLCVVSYEAITIPEGLRSVRLRTCTVDAEAFFALFPTKSRHGATAYARLLVPSIFQNDYDRILYLDSDIHIQSCNLSGLLRANLDNRAIAAVRDNPQWRTPTRKPSEFKKFDLPNAPYFNSGVLLIDVRNWQKEDILGQSAKIGRTRFSDLERHDQTLLNVIFHRKWAELSPVWNWQYSASARLHEAVFGANIIHFIGPVKPWNAPPGVLPPRFGRELANFCAVHFPERKITVPTGTRPGSSLMFKMLLRHMINRKKMERYLARFPTELIVAS</sequence>
<comment type="caution">
    <text evidence="4">The sequence shown here is derived from an EMBL/GenBank/DDBJ whole genome shotgun (WGS) entry which is preliminary data.</text>
</comment>